<evidence type="ECO:0000256" key="1">
    <source>
        <dbReference type="ARBA" id="ARBA00004141"/>
    </source>
</evidence>
<evidence type="ECO:0000256" key="5">
    <source>
        <dbReference type="SAM" id="MobiDB-lite"/>
    </source>
</evidence>
<evidence type="ECO:0000259" key="7">
    <source>
        <dbReference type="Pfam" id="PF04932"/>
    </source>
</evidence>
<feature type="domain" description="O-antigen ligase-related" evidence="7">
    <location>
        <begin position="245"/>
        <end position="395"/>
    </location>
</feature>
<dbReference type="PANTHER" id="PTHR37422">
    <property type="entry name" value="TEICHURONIC ACID BIOSYNTHESIS PROTEIN TUAE"/>
    <property type="match status" value="1"/>
</dbReference>
<keyword evidence="2 6" id="KW-0812">Transmembrane</keyword>
<feature type="transmembrane region" description="Helical" evidence="6">
    <location>
        <begin position="78"/>
        <end position="103"/>
    </location>
</feature>
<sequence>MEVIYYSVYILFALLAGFMVVLALGLGLHFEGLVERHLVPMIPMLIPLAIGTSSIVSGRNVSFYGLIGAEGLTLADPIGGWILRLTTASIVCASVVVLLSSLMRKKHHGERSGDPLFMAFLAYFGSCYIVSGVLGSEPSFVHNNFYALIVFFVAYATRNQSVDRFVCWARNGLNIFIFMGLAVAPILPEVAIQDGYSGIIPGITFRFWGLATHANNLGPISVVFLLLLRWKPYHSRALNLLSATAALGSLLLSQSKTALIAGIAALIVLLGYHLFDSIRQAKKGKHVTLAQFTWISGPFLLILSLLVVISVGIEFGLWKDLLARFGTQASTLTGRDFIWTITLREWHENPLFGYGPRLWGDEFAARQGYLGVVSNAHNQFVDVLGSSGLLGLLCFSAYLLLLLRYAWLSVGSTEGVSLALAVFILMRCLTEVPFKTGNITTPDFLMHFIFFSALLRARYMPRTAEAQTHASKKRSRLPRTSFSS</sequence>
<comment type="subcellular location">
    <subcellularLocation>
        <location evidence="1">Membrane</location>
        <topology evidence="1">Multi-pass membrane protein</topology>
    </subcellularLocation>
</comment>
<reference evidence="8 9" key="1">
    <citation type="submission" date="2016-10" db="EMBL/GenBank/DDBJ databases">
        <authorList>
            <person name="de Groot N.N."/>
        </authorList>
    </citation>
    <scope>NUCLEOTIDE SEQUENCE [LARGE SCALE GENOMIC DNA]</scope>
    <source>
        <strain evidence="8 9">Nv1</strain>
    </source>
</reference>
<dbReference type="InterPro" id="IPR007016">
    <property type="entry name" value="O-antigen_ligase-rel_domated"/>
</dbReference>
<evidence type="ECO:0000256" key="4">
    <source>
        <dbReference type="ARBA" id="ARBA00023136"/>
    </source>
</evidence>
<organism evidence="8 9">
    <name type="scientific">Nitrosovibrio tenuis</name>
    <dbReference type="NCBI Taxonomy" id="1233"/>
    <lineage>
        <taxon>Bacteria</taxon>
        <taxon>Pseudomonadati</taxon>
        <taxon>Pseudomonadota</taxon>
        <taxon>Betaproteobacteria</taxon>
        <taxon>Nitrosomonadales</taxon>
        <taxon>Nitrosomonadaceae</taxon>
        <taxon>Nitrosovibrio</taxon>
    </lineage>
</organism>
<evidence type="ECO:0000256" key="2">
    <source>
        <dbReference type="ARBA" id="ARBA00022692"/>
    </source>
</evidence>
<keyword evidence="4 6" id="KW-0472">Membrane</keyword>
<keyword evidence="9" id="KW-1185">Reference proteome</keyword>
<accession>A0A1H7FK33</accession>
<keyword evidence="8" id="KW-0436">Ligase</keyword>
<dbReference type="RefSeq" id="WP_090825548.1">
    <property type="nucleotide sequence ID" value="NZ_FOBH01000001.1"/>
</dbReference>
<evidence type="ECO:0000256" key="6">
    <source>
        <dbReference type="SAM" id="Phobius"/>
    </source>
</evidence>
<dbReference type="GO" id="GO:0016020">
    <property type="term" value="C:membrane"/>
    <property type="evidence" value="ECO:0007669"/>
    <property type="project" value="UniProtKB-SubCell"/>
</dbReference>
<feature type="transmembrane region" description="Helical" evidence="6">
    <location>
        <begin position="439"/>
        <end position="457"/>
    </location>
</feature>
<name>A0A1H7FK33_9PROT</name>
<dbReference type="InterPro" id="IPR051533">
    <property type="entry name" value="WaaL-like"/>
</dbReference>
<feature type="transmembrane region" description="Helical" evidence="6">
    <location>
        <begin position="258"/>
        <end position="275"/>
    </location>
</feature>
<feature type="transmembrane region" description="Helical" evidence="6">
    <location>
        <begin position="235"/>
        <end position="252"/>
    </location>
</feature>
<feature type="transmembrane region" description="Helical" evidence="6">
    <location>
        <begin position="115"/>
        <end position="134"/>
    </location>
</feature>
<dbReference type="GO" id="GO:0016874">
    <property type="term" value="F:ligase activity"/>
    <property type="evidence" value="ECO:0007669"/>
    <property type="project" value="UniProtKB-KW"/>
</dbReference>
<dbReference type="STRING" id="1233.SAMN05216387_10113"/>
<dbReference type="Pfam" id="PF04932">
    <property type="entry name" value="Wzy_C"/>
    <property type="match status" value="1"/>
</dbReference>
<evidence type="ECO:0000313" key="9">
    <source>
        <dbReference type="Proteomes" id="UP000198620"/>
    </source>
</evidence>
<feature type="transmembrane region" description="Helical" evidence="6">
    <location>
        <begin position="207"/>
        <end position="228"/>
    </location>
</feature>
<dbReference type="PANTHER" id="PTHR37422:SF13">
    <property type="entry name" value="LIPOPOLYSACCHARIDE BIOSYNTHESIS PROTEIN PA4999-RELATED"/>
    <property type="match status" value="1"/>
</dbReference>
<feature type="transmembrane region" description="Helical" evidence="6">
    <location>
        <begin position="383"/>
        <end position="403"/>
    </location>
</feature>
<feature type="transmembrane region" description="Helical" evidence="6">
    <location>
        <begin position="6"/>
        <end position="26"/>
    </location>
</feature>
<gene>
    <name evidence="8" type="ORF">SAMN05216387_10113</name>
</gene>
<evidence type="ECO:0000313" key="8">
    <source>
        <dbReference type="EMBL" id="SEK26456.1"/>
    </source>
</evidence>
<dbReference type="Proteomes" id="UP000198620">
    <property type="component" value="Unassembled WGS sequence"/>
</dbReference>
<dbReference type="EMBL" id="FOBH01000001">
    <property type="protein sequence ID" value="SEK26456.1"/>
    <property type="molecule type" value="Genomic_DNA"/>
</dbReference>
<dbReference type="AlphaFoldDB" id="A0A1H7FK33"/>
<feature type="transmembrane region" description="Helical" evidence="6">
    <location>
        <begin position="415"/>
        <end position="433"/>
    </location>
</feature>
<dbReference type="OrthoDB" id="7056675at2"/>
<proteinExistence type="predicted"/>
<feature type="transmembrane region" description="Helical" evidence="6">
    <location>
        <begin position="168"/>
        <end position="187"/>
    </location>
</feature>
<keyword evidence="3 6" id="KW-1133">Transmembrane helix</keyword>
<feature type="transmembrane region" description="Helical" evidence="6">
    <location>
        <begin position="140"/>
        <end position="156"/>
    </location>
</feature>
<evidence type="ECO:0000256" key="3">
    <source>
        <dbReference type="ARBA" id="ARBA00022989"/>
    </source>
</evidence>
<feature type="transmembrane region" description="Helical" evidence="6">
    <location>
        <begin position="287"/>
        <end position="313"/>
    </location>
</feature>
<protein>
    <submittedName>
        <fullName evidence="8">O-antigen ligase</fullName>
    </submittedName>
</protein>
<feature type="region of interest" description="Disordered" evidence="5">
    <location>
        <begin position="465"/>
        <end position="484"/>
    </location>
</feature>